<gene>
    <name evidence="2" type="ORF">ABID23_000038</name>
</gene>
<sequence length="168" mass="18911">MIKSYFIKPRLFIVLFLSALLIEIAGFIFVGEEIGILATLSLTVLTTIAGSILLRIQGVSLLKNIQQEFIQGRVLENDITNNAFIIFSAVLLILPGFVSDTLGILLLIKPIRSIVWSLFSSLRNKINIRNKNQTNTQNNSEKIIDLKAEDYEVHNSAESPWRKNDDSH</sequence>
<feature type="transmembrane region" description="Helical" evidence="1">
    <location>
        <begin position="12"/>
        <end position="30"/>
    </location>
</feature>
<dbReference type="Pfam" id="PF04186">
    <property type="entry name" value="FxsA"/>
    <property type="match status" value="1"/>
</dbReference>
<dbReference type="PANTHER" id="PTHR35335">
    <property type="entry name" value="UPF0716 PROTEIN FXSA"/>
    <property type="match status" value="1"/>
</dbReference>
<feature type="transmembrane region" description="Helical" evidence="1">
    <location>
        <begin position="79"/>
        <end position="98"/>
    </location>
</feature>
<feature type="transmembrane region" description="Helical" evidence="1">
    <location>
        <begin position="36"/>
        <end position="58"/>
    </location>
</feature>
<comment type="caution">
    <text evidence="2">The sequence shown here is derived from an EMBL/GenBank/DDBJ whole genome shotgun (WGS) entry which is preliminary data.</text>
</comment>
<keyword evidence="1" id="KW-0472">Membrane</keyword>
<dbReference type="InterPro" id="IPR007313">
    <property type="entry name" value="FxsA"/>
</dbReference>
<proteinExistence type="predicted"/>
<dbReference type="NCBIfam" id="NF008528">
    <property type="entry name" value="PRK11463.1-2"/>
    <property type="match status" value="1"/>
</dbReference>
<reference evidence="2 3" key="1">
    <citation type="submission" date="2024-06" db="EMBL/GenBank/DDBJ databases">
        <title>Genomic Encyclopedia of Type Strains, Phase IV (KMG-IV): sequencing the most valuable type-strain genomes for metagenomic binning, comparative biology and taxonomic classification.</title>
        <authorList>
            <person name="Goeker M."/>
        </authorList>
    </citation>
    <scope>NUCLEOTIDE SEQUENCE [LARGE SCALE GENOMIC DNA]</scope>
    <source>
        <strain evidence="2 3">DSM 23649</strain>
    </source>
</reference>
<dbReference type="EMBL" id="JBEPLI010000001">
    <property type="protein sequence ID" value="MET3588968.1"/>
    <property type="molecule type" value="Genomic_DNA"/>
</dbReference>
<dbReference type="PANTHER" id="PTHR35335:SF1">
    <property type="entry name" value="UPF0716 PROTEIN FXSA"/>
    <property type="match status" value="1"/>
</dbReference>
<organism evidence="2 3">
    <name type="scientific">Bartonella silvatica</name>
    <dbReference type="NCBI Taxonomy" id="357760"/>
    <lineage>
        <taxon>Bacteria</taxon>
        <taxon>Pseudomonadati</taxon>
        <taxon>Pseudomonadota</taxon>
        <taxon>Alphaproteobacteria</taxon>
        <taxon>Hyphomicrobiales</taxon>
        <taxon>Bartonellaceae</taxon>
        <taxon>Bartonella</taxon>
    </lineage>
</organism>
<evidence type="ECO:0000313" key="3">
    <source>
        <dbReference type="Proteomes" id="UP001549086"/>
    </source>
</evidence>
<evidence type="ECO:0000313" key="2">
    <source>
        <dbReference type="EMBL" id="MET3588968.1"/>
    </source>
</evidence>
<evidence type="ECO:0000256" key="1">
    <source>
        <dbReference type="SAM" id="Phobius"/>
    </source>
</evidence>
<dbReference type="Proteomes" id="UP001549086">
    <property type="component" value="Unassembled WGS sequence"/>
</dbReference>
<keyword evidence="3" id="KW-1185">Reference proteome</keyword>
<keyword evidence="1" id="KW-1133">Transmembrane helix</keyword>
<protein>
    <submittedName>
        <fullName evidence="2">UPF0716 protein FxsA</fullName>
    </submittedName>
</protein>
<dbReference type="RefSeq" id="WP_354188135.1">
    <property type="nucleotide sequence ID" value="NZ_JBEPLI010000001.1"/>
</dbReference>
<accession>A0ABV2HEJ9</accession>
<name>A0ABV2HEJ9_9HYPH</name>
<keyword evidence="1" id="KW-0812">Transmembrane</keyword>